<keyword evidence="5" id="KW-1185">Reference proteome</keyword>
<dbReference type="SUPFAM" id="SSF48726">
    <property type="entry name" value="Immunoglobulin"/>
    <property type="match status" value="1"/>
</dbReference>
<dbReference type="PANTHER" id="PTHR21261">
    <property type="entry name" value="BEAT PROTEIN"/>
    <property type="match status" value="1"/>
</dbReference>
<sequence length="281" mass="31614">MHVYIFFVISILSGVWGLRNMSVRMPVAVRAGDRLRIACDYDLENAALYSVKFYQGDTEFYRFVPKESPPSRVFPLEGIQVDLSRSNSTVVTLDKVQRDLTGYYKCKVSADAPYFHTAEQSAPVIVIEEPLLLPRLNVEKSKYSANERIRANCTSEAAFPAANLTWLINHIQLRENPPAIRVHNRLLIDKLRGLETAVSMLELEARPGYFVEGKLKLTCLATQYNLYKRNASLLLQEDTPQLAPVMGATAPHSHPESRASLLTTDCTALWLTVLTVTVLSR</sequence>
<evidence type="ECO:0000259" key="3">
    <source>
        <dbReference type="Pfam" id="PF08205"/>
    </source>
</evidence>
<dbReference type="FunFam" id="2.60.40.10:FF:000437">
    <property type="entry name" value="Beat-IIIc, isoform A"/>
    <property type="match status" value="1"/>
</dbReference>
<dbReference type="InterPro" id="IPR013783">
    <property type="entry name" value="Ig-like_fold"/>
</dbReference>
<comment type="caution">
    <text evidence="4">The sequence shown here is derived from an EMBL/GenBank/DDBJ whole genome shotgun (WGS) entry which is preliminary data.</text>
</comment>
<keyword evidence="2" id="KW-0732">Signal</keyword>
<dbReference type="InterPro" id="IPR036179">
    <property type="entry name" value="Ig-like_dom_sf"/>
</dbReference>
<dbReference type="Pfam" id="PF08205">
    <property type="entry name" value="C2-set_2"/>
    <property type="match status" value="1"/>
</dbReference>
<evidence type="ECO:0000256" key="1">
    <source>
        <dbReference type="ARBA" id="ARBA00023157"/>
    </source>
</evidence>
<keyword evidence="1" id="KW-1015">Disulfide bond</keyword>
<dbReference type="PANTHER" id="PTHR21261:SF17">
    <property type="entry name" value="BEAT VI"/>
    <property type="match status" value="1"/>
</dbReference>
<evidence type="ECO:0000313" key="4">
    <source>
        <dbReference type="EMBL" id="RZF42910.1"/>
    </source>
</evidence>
<feature type="chain" id="PRO_5019816259" description="CD80-like immunoglobulin C2-set domain-containing protein" evidence="2">
    <location>
        <begin position="18"/>
        <end position="281"/>
    </location>
</feature>
<dbReference type="InParanoid" id="A0A482XBL6"/>
<feature type="signal peptide" evidence="2">
    <location>
        <begin position="1"/>
        <end position="17"/>
    </location>
</feature>
<dbReference type="EMBL" id="QKKF02013724">
    <property type="protein sequence ID" value="RZF42910.1"/>
    <property type="molecule type" value="Genomic_DNA"/>
</dbReference>
<name>A0A482XBL6_LAOST</name>
<reference evidence="4 5" key="1">
    <citation type="journal article" date="2017" name="Gigascience">
        <title>Genome sequence of the small brown planthopper, Laodelphax striatellus.</title>
        <authorList>
            <person name="Zhu J."/>
            <person name="Jiang F."/>
            <person name="Wang X."/>
            <person name="Yang P."/>
            <person name="Bao Y."/>
            <person name="Zhao W."/>
            <person name="Wang W."/>
            <person name="Lu H."/>
            <person name="Wang Q."/>
            <person name="Cui N."/>
            <person name="Li J."/>
            <person name="Chen X."/>
            <person name="Luo L."/>
            <person name="Yu J."/>
            <person name="Kang L."/>
            <person name="Cui F."/>
        </authorList>
    </citation>
    <scope>NUCLEOTIDE SEQUENCE [LARGE SCALE GENOMIC DNA]</scope>
    <source>
        <strain evidence="4">Lst14</strain>
    </source>
</reference>
<gene>
    <name evidence="4" type="ORF">LSTR_LSTR003626</name>
</gene>
<proteinExistence type="predicted"/>
<accession>A0A482XBL6</accession>
<dbReference type="FunCoup" id="A0A482XBL6">
    <property type="interactions" value="62"/>
</dbReference>
<dbReference type="AlphaFoldDB" id="A0A482XBL6"/>
<organism evidence="4 5">
    <name type="scientific">Laodelphax striatellus</name>
    <name type="common">Small brown planthopper</name>
    <name type="synonym">Delphax striatella</name>
    <dbReference type="NCBI Taxonomy" id="195883"/>
    <lineage>
        <taxon>Eukaryota</taxon>
        <taxon>Metazoa</taxon>
        <taxon>Ecdysozoa</taxon>
        <taxon>Arthropoda</taxon>
        <taxon>Hexapoda</taxon>
        <taxon>Insecta</taxon>
        <taxon>Pterygota</taxon>
        <taxon>Neoptera</taxon>
        <taxon>Paraneoptera</taxon>
        <taxon>Hemiptera</taxon>
        <taxon>Auchenorrhyncha</taxon>
        <taxon>Fulgoroidea</taxon>
        <taxon>Delphacidae</taxon>
        <taxon>Criomorphinae</taxon>
        <taxon>Laodelphax</taxon>
    </lineage>
</organism>
<dbReference type="Gene3D" id="2.60.40.10">
    <property type="entry name" value="Immunoglobulins"/>
    <property type="match status" value="2"/>
</dbReference>
<dbReference type="InterPro" id="IPR013162">
    <property type="entry name" value="CD80_C2-set"/>
</dbReference>
<evidence type="ECO:0000256" key="2">
    <source>
        <dbReference type="SAM" id="SignalP"/>
    </source>
</evidence>
<evidence type="ECO:0000313" key="5">
    <source>
        <dbReference type="Proteomes" id="UP000291343"/>
    </source>
</evidence>
<dbReference type="Proteomes" id="UP000291343">
    <property type="component" value="Unassembled WGS sequence"/>
</dbReference>
<feature type="domain" description="CD80-like immunoglobulin C2-set" evidence="3">
    <location>
        <begin position="144"/>
        <end position="224"/>
    </location>
</feature>
<protein>
    <recommendedName>
        <fullName evidence="3">CD80-like immunoglobulin C2-set domain-containing protein</fullName>
    </recommendedName>
</protein>
<dbReference type="OrthoDB" id="6343941at2759"/>
<dbReference type="SMR" id="A0A482XBL6"/>
<dbReference type="STRING" id="195883.A0A482XBL6"/>